<proteinExistence type="predicted"/>
<name>A0A392SCS1_9FABA</name>
<sequence length="99" mass="11295">MHTELTALANNNTWDIVDLPEGVKPIGSKWVYKLKRKAYGTIDRYKARLVAKGYNQVEGVDYFQSFSPVAKMTTIRTVLAIASIQNWHIHQLDVDNAFL</sequence>
<organism evidence="2 3">
    <name type="scientific">Trifolium medium</name>
    <dbReference type="NCBI Taxonomy" id="97028"/>
    <lineage>
        <taxon>Eukaryota</taxon>
        <taxon>Viridiplantae</taxon>
        <taxon>Streptophyta</taxon>
        <taxon>Embryophyta</taxon>
        <taxon>Tracheophyta</taxon>
        <taxon>Spermatophyta</taxon>
        <taxon>Magnoliopsida</taxon>
        <taxon>eudicotyledons</taxon>
        <taxon>Gunneridae</taxon>
        <taxon>Pentapetalae</taxon>
        <taxon>rosids</taxon>
        <taxon>fabids</taxon>
        <taxon>Fabales</taxon>
        <taxon>Fabaceae</taxon>
        <taxon>Papilionoideae</taxon>
        <taxon>50 kb inversion clade</taxon>
        <taxon>NPAAA clade</taxon>
        <taxon>Hologalegina</taxon>
        <taxon>IRL clade</taxon>
        <taxon>Trifolieae</taxon>
        <taxon>Trifolium</taxon>
    </lineage>
</organism>
<evidence type="ECO:0000313" key="2">
    <source>
        <dbReference type="EMBL" id="MCI45994.1"/>
    </source>
</evidence>
<dbReference type="InterPro" id="IPR043502">
    <property type="entry name" value="DNA/RNA_pol_sf"/>
</dbReference>
<dbReference type="EMBL" id="LXQA010351442">
    <property type="protein sequence ID" value="MCI45994.1"/>
    <property type="molecule type" value="Genomic_DNA"/>
</dbReference>
<evidence type="ECO:0000313" key="3">
    <source>
        <dbReference type="Proteomes" id="UP000265520"/>
    </source>
</evidence>
<feature type="domain" description="Reverse transcriptase Ty1/copia-type" evidence="1">
    <location>
        <begin position="11"/>
        <end position="99"/>
    </location>
</feature>
<evidence type="ECO:0000259" key="1">
    <source>
        <dbReference type="Pfam" id="PF07727"/>
    </source>
</evidence>
<dbReference type="AlphaFoldDB" id="A0A392SCS1"/>
<dbReference type="InterPro" id="IPR013103">
    <property type="entry name" value="RVT_2"/>
</dbReference>
<comment type="caution">
    <text evidence="2">The sequence shown here is derived from an EMBL/GenBank/DDBJ whole genome shotgun (WGS) entry which is preliminary data.</text>
</comment>
<protein>
    <submittedName>
        <fullName evidence="2">Retrovirus-related Pol polyprotein from transposon TNT 1-94</fullName>
    </submittedName>
</protein>
<reference evidence="2 3" key="1">
    <citation type="journal article" date="2018" name="Front. Plant Sci.">
        <title>Red Clover (Trifolium pratense) and Zigzag Clover (T. medium) - A Picture of Genomic Similarities and Differences.</title>
        <authorList>
            <person name="Dluhosova J."/>
            <person name="Istvanek J."/>
            <person name="Nedelnik J."/>
            <person name="Repkova J."/>
        </authorList>
    </citation>
    <scope>NUCLEOTIDE SEQUENCE [LARGE SCALE GENOMIC DNA]</scope>
    <source>
        <strain evidence="3">cv. 10/8</strain>
        <tissue evidence="2">Leaf</tissue>
    </source>
</reference>
<accession>A0A392SCS1</accession>
<feature type="non-terminal residue" evidence="2">
    <location>
        <position position="99"/>
    </location>
</feature>
<dbReference type="Proteomes" id="UP000265520">
    <property type="component" value="Unassembled WGS sequence"/>
</dbReference>
<keyword evidence="3" id="KW-1185">Reference proteome</keyword>
<dbReference type="SUPFAM" id="SSF56672">
    <property type="entry name" value="DNA/RNA polymerases"/>
    <property type="match status" value="1"/>
</dbReference>
<dbReference type="Pfam" id="PF07727">
    <property type="entry name" value="RVT_2"/>
    <property type="match status" value="1"/>
</dbReference>